<comment type="caution">
    <text evidence="2">The sequence shown here is derived from an EMBL/GenBank/DDBJ whole genome shotgun (WGS) entry which is preliminary data.</text>
</comment>
<dbReference type="CDD" id="cd06558">
    <property type="entry name" value="crotonase-like"/>
    <property type="match status" value="1"/>
</dbReference>
<dbReference type="Gene3D" id="3.90.226.10">
    <property type="entry name" value="2-enoyl-CoA Hydratase, Chain A, domain 1"/>
    <property type="match status" value="1"/>
</dbReference>
<sequence length="263" mass="28309">MEQVLRVEKRDGWWKLVLNRPDKLNSFNEALHTALYAALGEAAEAQDCRAVLLTGEGRGFCAGQDLGDRKPGVGGPPDLGSTLERFYNPLIRRIRALPKPVVCAVNGVAAGAGANIAIACDIVLAAQSARFIQSFSKIALVPDSGGTFLLPRLIGEARARALMFTADPLPATTAAEWGMIWKAVPDDQLVAESEALAAKLAAQSTEGLGRVKQALEASFGHSLDQQLDMERDLQREAGRSPDYAEGVRAFLEKRSPRFGQRDA</sequence>
<dbReference type="RefSeq" id="WP_120638118.1">
    <property type="nucleotide sequence ID" value="NZ_RAQU01000045.1"/>
</dbReference>
<dbReference type="PANTHER" id="PTHR43459:SF1">
    <property type="entry name" value="EG:BACN32G11.4 PROTEIN"/>
    <property type="match status" value="1"/>
</dbReference>
<dbReference type="Gene3D" id="1.10.12.10">
    <property type="entry name" value="Lyase 2-enoyl-coa Hydratase, Chain A, domain 2"/>
    <property type="match status" value="1"/>
</dbReference>
<dbReference type="InParanoid" id="A0A3A9JI21"/>
<accession>A0A3A9JI21</accession>
<evidence type="ECO:0000313" key="2">
    <source>
        <dbReference type="EMBL" id="RKK04383.1"/>
    </source>
</evidence>
<dbReference type="EMBL" id="RFLX01000007">
    <property type="protein sequence ID" value="RMI24829.1"/>
    <property type="molecule type" value="Genomic_DNA"/>
</dbReference>
<proteinExistence type="inferred from homology"/>
<dbReference type="EMBL" id="RAQU01000045">
    <property type="protein sequence ID" value="RKK04383.1"/>
    <property type="molecule type" value="Genomic_DNA"/>
</dbReference>
<dbReference type="PANTHER" id="PTHR43459">
    <property type="entry name" value="ENOYL-COA HYDRATASE"/>
    <property type="match status" value="1"/>
</dbReference>
<evidence type="ECO:0000313" key="3">
    <source>
        <dbReference type="EMBL" id="RMI24829.1"/>
    </source>
</evidence>
<dbReference type="InterPro" id="IPR014748">
    <property type="entry name" value="Enoyl-CoA_hydra_C"/>
</dbReference>
<comment type="similarity">
    <text evidence="1">Belongs to the enoyl-CoA hydratase/isomerase family.</text>
</comment>
<organism evidence="2 5">
    <name type="scientific">Teichococcus wenyumeiae</name>
    <dbReference type="NCBI Taxonomy" id="2478470"/>
    <lineage>
        <taxon>Bacteria</taxon>
        <taxon>Pseudomonadati</taxon>
        <taxon>Pseudomonadota</taxon>
        <taxon>Alphaproteobacteria</taxon>
        <taxon>Acetobacterales</taxon>
        <taxon>Roseomonadaceae</taxon>
        <taxon>Roseomonas</taxon>
    </lineage>
</organism>
<dbReference type="GO" id="GO:0010124">
    <property type="term" value="P:phenylacetate catabolic process"/>
    <property type="evidence" value="ECO:0007669"/>
    <property type="project" value="InterPro"/>
</dbReference>
<dbReference type="SUPFAM" id="SSF52096">
    <property type="entry name" value="ClpP/crotonase"/>
    <property type="match status" value="1"/>
</dbReference>
<dbReference type="InterPro" id="IPR029045">
    <property type="entry name" value="ClpP/crotonase-like_dom_sf"/>
</dbReference>
<dbReference type="FunCoup" id="A0A3A9JI21">
    <property type="interactions" value="166"/>
</dbReference>
<keyword evidence="2" id="KW-0413">Isomerase</keyword>
<reference evidence="2 5" key="1">
    <citation type="submission" date="2018-09" db="EMBL/GenBank/DDBJ databases">
        <title>Roseomonas sp. nov., isolated from feces of Tibetan antelopes in the Qinghai-Tibet plateau, China.</title>
        <authorList>
            <person name="Tian Z."/>
        </authorList>
    </citation>
    <scope>NUCLEOTIDE SEQUENCE [LARGE SCALE GENOMIC DNA]</scope>
    <source>
        <strain evidence="3 4">Z23</strain>
        <strain evidence="2 5">Z24</strain>
    </source>
</reference>
<evidence type="ECO:0000313" key="4">
    <source>
        <dbReference type="Proteomes" id="UP000274097"/>
    </source>
</evidence>
<dbReference type="NCBIfam" id="TIGR02280">
    <property type="entry name" value="PaaB1"/>
    <property type="match status" value="1"/>
</dbReference>
<dbReference type="AlphaFoldDB" id="A0A3A9JI21"/>
<dbReference type="OrthoDB" id="9781757at2"/>
<dbReference type="Proteomes" id="UP000278036">
    <property type="component" value="Unassembled WGS sequence"/>
</dbReference>
<protein>
    <submittedName>
        <fullName evidence="2">2-(1,2-epoxy-1,2-dihydrophenyl)acetyl-CoA isomerase</fullName>
        <ecNumber evidence="2">5.3.3.18</ecNumber>
    </submittedName>
</protein>
<keyword evidence="4" id="KW-1185">Reference proteome</keyword>
<dbReference type="Proteomes" id="UP000274097">
    <property type="component" value="Unassembled WGS sequence"/>
</dbReference>
<gene>
    <name evidence="2" type="ORF">D6Z83_09695</name>
    <name evidence="3" type="ORF">EBE87_11850</name>
</gene>
<dbReference type="InterPro" id="IPR001753">
    <property type="entry name" value="Enoyl-CoA_hydra/iso"/>
</dbReference>
<evidence type="ECO:0000256" key="1">
    <source>
        <dbReference type="ARBA" id="ARBA00005254"/>
    </source>
</evidence>
<dbReference type="Pfam" id="PF00378">
    <property type="entry name" value="ECH_1"/>
    <property type="match status" value="1"/>
</dbReference>
<dbReference type="InterPro" id="IPR011968">
    <property type="entry name" value="PaaB1"/>
</dbReference>
<dbReference type="GO" id="GO:0016853">
    <property type="term" value="F:isomerase activity"/>
    <property type="evidence" value="ECO:0007669"/>
    <property type="project" value="UniProtKB-KW"/>
</dbReference>
<name>A0A3A9JI21_9PROT</name>
<evidence type="ECO:0000313" key="5">
    <source>
        <dbReference type="Proteomes" id="UP000278036"/>
    </source>
</evidence>
<dbReference type="EC" id="5.3.3.18" evidence="2"/>